<dbReference type="RefSeq" id="WP_269965707.1">
    <property type="nucleotide sequence ID" value="NZ_JAKMUS010000010.1"/>
</dbReference>
<dbReference type="Proteomes" id="UP001146468">
    <property type="component" value="Unassembled WGS sequence"/>
</dbReference>
<keyword evidence="1" id="KW-0472">Membrane</keyword>
<reference evidence="2" key="1">
    <citation type="submission" date="2022-02" db="EMBL/GenBank/DDBJ databases">
        <title>Corynebacterium sp. from urogenital microbiome.</title>
        <authorList>
            <person name="Cappelli E.A."/>
            <person name="Ribeiro T.G."/>
            <person name="Peixe L."/>
        </authorList>
    </citation>
    <scope>NUCLEOTIDE SEQUENCE</scope>
    <source>
        <strain evidence="2">C8Ua_172</strain>
    </source>
</reference>
<organism evidence="2 3">
    <name type="scientific">Corynebacterium meitnerae</name>
    <dbReference type="NCBI Taxonomy" id="2913498"/>
    <lineage>
        <taxon>Bacteria</taxon>
        <taxon>Bacillati</taxon>
        <taxon>Actinomycetota</taxon>
        <taxon>Actinomycetes</taxon>
        <taxon>Mycobacteriales</taxon>
        <taxon>Corynebacteriaceae</taxon>
        <taxon>Corynebacterium</taxon>
    </lineage>
</organism>
<keyword evidence="3" id="KW-1185">Reference proteome</keyword>
<evidence type="ECO:0000313" key="3">
    <source>
        <dbReference type="Proteomes" id="UP001146468"/>
    </source>
</evidence>
<sequence>MSISTAIGDNVLSKVTGHVGDEYQESMVHKSQTVAFSVVPTFAFLAGAILAWAIPGQRSWLSLLVFLPVVVPELIASGWLKAHAPRPKGNFKGYRGLAILNLALALVMVAGIAFNVGDGQWSLITGAIVGGVVALIFAPRIAAKRNAQDEARLNAQADLQEDL</sequence>
<keyword evidence="1" id="KW-0812">Transmembrane</keyword>
<evidence type="ECO:0000313" key="2">
    <source>
        <dbReference type="EMBL" id="MCZ9294286.1"/>
    </source>
</evidence>
<feature type="transmembrane region" description="Helical" evidence="1">
    <location>
        <begin position="94"/>
        <end position="114"/>
    </location>
</feature>
<name>A0A9X3LV12_9CORY</name>
<dbReference type="AlphaFoldDB" id="A0A9X3LV12"/>
<accession>A0A9X3LV12</accession>
<dbReference type="EMBL" id="JAKMUS010000010">
    <property type="protein sequence ID" value="MCZ9294286.1"/>
    <property type="molecule type" value="Genomic_DNA"/>
</dbReference>
<feature type="transmembrane region" description="Helical" evidence="1">
    <location>
        <begin position="120"/>
        <end position="138"/>
    </location>
</feature>
<feature type="transmembrane region" description="Helical" evidence="1">
    <location>
        <begin position="34"/>
        <end position="54"/>
    </location>
</feature>
<protein>
    <submittedName>
        <fullName evidence="2">Uncharacterized protein</fullName>
    </submittedName>
</protein>
<comment type="caution">
    <text evidence="2">The sequence shown here is derived from an EMBL/GenBank/DDBJ whole genome shotgun (WGS) entry which is preliminary data.</text>
</comment>
<evidence type="ECO:0000256" key="1">
    <source>
        <dbReference type="SAM" id="Phobius"/>
    </source>
</evidence>
<feature type="transmembrane region" description="Helical" evidence="1">
    <location>
        <begin position="60"/>
        <end position="82"/>
    </location>
</feature>
<gene>
    <name evidence="2" type="ORF">L8U60_07290</name>
</gene>
<keyword evidence="1" id="KW-1133">Transmembrane helix</keyword>
<proteinExistence type="predicted"/>